<proteinExistence type="inferred from homology"/>
<reference evidence="8 9" key="1">
    <citation type="submission" date="2019-08" db="EMBL/GenBank/DDBJ databases">
        <title>The genome sequence of a newly discovered highly antifungal drug resistant Aspergillus species, Aspergillus tanneri NIH 1004.</title>
        <authorList>
            <person name="Mounaud S."/>
            <person name="Singh I."/>
            <person name="Joardar V."/>
            <person name="Pakala S."/>
            <person name="Pakala S."/>
            <person name="Venepally P."/>
            <person name="Chung J.K."/>
            <person name="Losada L."/>
            <person name="Nierman W.C."/>
        </authorList>
    </citation>
    <scope>NUCLEOTIDE SEQUENCE [LARGE SCALE GENOMIC DNA]</scope>
    <source>
        <strain evidence="8 9">NIH1004</strain>
    </source>
</reference>
<evidence type="ECO:0000256" key="4">
    <source>
        <dbReference type="ARBA" id="ARBA00022692"/>
    </source>
</evidence>
<dbReference type="AlphaFoldDB" id="A0A5M9MTK0"/>
<accession>A0A5M9MTK0</accession>
<evidence type="ECO:0000256" key="3">
    <source>
        <dbReference type="ARBA" id="ARBA00022448"/>
    </source>
</evidence>
<dbReference type="EMBL" id="QUQM01000004">
    <property type="protein sequence ID" value="KAA8647919.1"/>
    <property type="molecule type" value="Genomic_DNA"/>
</dbReference>
<dbReference type="RefSeq" id="XP_033427280.1">
    <property type="nucleotide sequence ID" value="XM_033571248.1"/>
</dbReference>
<protein>
    <submittedName>
        <fullName evidence="8">Uncharacterized protein</fullName>
    </submittedName>
</protein>
<evidence type="ECO:0000256" key="1">
    <source>
        <dbReference type="ARBA" id="ARBA00004141"/>
    </source>
</evidence>
<gene>
    <name evidence="8" type="ORF">ATNIH1004_006621</name>
</gene>
<keyword evidence="3" id="KW-0813">Transport</keyword>
<comment type="caution">
    <text evidence="8">The sequence shown here is derived from an EMBL/GenBank/DDBJ whole genome shotgun (WGS) entry which is preliminary data.</text>
</comment>
<feature type="transmembrane region" description="Helical" evidence="7">
    <location>
        <begin position="114"/>
        <end position="133"/>
    </location>
</feature>
<name>A0A5M9MTK0_9EURO</name>
<dbReference type="OrthoDB" id="10021397at2759"/>
<feature type="transmembrane region" description="Helical" evidence="7">
    <location>
        <begin position="181"/>
        <end position="206"/>
    </location>
</feature>
<evidence type="ECO:0000313" key="8">
    <source>
        <dbReference type="EMBL" id="KAA8647919.1"/>
    </source>
</evidence>
<dbReference type="PANTHER" id="PTHR23501">
    <property type="entry name" value="MAJOR FACILITATOR SUPERFAMILY"/>
    <property type="match status" value="1"/>
</dbReference>
<organism evidence="8 9">
    <name type="scientific">Aspergillus tanneri</name>
    <dbReference type="NCBI Taxonomy" id="1220188"/>
    <lineage>
        <taxon>Eukaryota</taxon>
        <taxon>Fungi</taxon>
        <taxon>Dikarya</taxon>
        <taxon>Ascomycota</taxon>
        <taxon>Pezizomycotina</taxon>
        <taxon>Eurotiomycetes</taxon>
        <taxon>Eurotiomycetidae</taxon>
        <taxon>Eurotiales</taxon>
        <taxon>Aspergillaceae</taxon>
        <taxon>Aspergillus</taxon>
        <taxon>Aspergillus subgen. Circumdati</taxon>
    </lineage>
</organism>
<comment type="subcellular location">
    <subcellularLocation>
        <location evidence="1">Membrane</location>
        <topology evidence="1">Multi-pass membrane protein</topology>
    </subcellularLocation>
</comment>
<evidence type="ECO:0000256" key="2">
    <source>
        <dbReference type="ARBA" id="ARBA00007520"/>
    </source>
</evidence>
<feature type="transmembrane region" description="Helical" evidence="7">
    <location>
        <begin position="54"/>
        <end position="73"/>
    </location>
</feature>
<comment type="similarity">
    <text evidence="2">Belongs to the major facilitator superfamily. TCR/Tet family.</text>
</comment>
<keyword evidence="5 7" id="KW-1133">Transmembrane helix</keyword>
<evidence type="ECO:0000256" key="5">
    <source>
        <dbReference type="ARBA" id="ARBA00022989"/>
    </source>
</evidence>
<dbReference type="GeneID" id="54329323"/>
<dbReference type="GO" id="GO:0005886">
    <property type="term" value="C:plasma membrane"/>
    <property type="evidence" value="ECO:0007669"/>
    <property type="project" value="TreeGrafter"/>
</dbReference>
<dbReference type="Proteomes" id="UP000324241">
    <property type="component" value="Unassembled WGS sequence"/>
</dbReference>
<keyword evidence="6 7" id="KW-0472">Membrane</keyword>
<dbReference type="PANTHER" id="PTHR23501:SF12">
    <property type="entry name" value="MAJOR FACILITATOR SUPERFAMILY (MFS) PROFILE DOMAIN-CONTAINING PROTEIN-RELATED"/>
    <property type="match status" value="1"/>
</dbReference>
<keyword evidence="4 7" id="KW-0812">Transmembrane</keyword>
<evidence type="ECO:0000313" key="9">
    <source>
        <dbReference type="Proteomes" id="UP000324241"/>
    </source>
</evidence>
<dbReference type="GO" id="GO:0022857">
    <property type="term" value="F:transmembrane transporter activity"/>
    <property type="evidence" value="ECO:0007669"/>
    <property type="project" value="TreeGrafter"/>
</dbReference>
<feature type="transmembrane region" description="Helical" evidence="7">
    <location>
        <begin position="139"/>
        <end position="161"/>
    </location>
</feature>
<evidence type="ECO:0000256" key="6">
    <source>
        <dbReference type="ARBA" id="ARBA00023136"/>
    </source>
</evidence>
<evidence type="ECO:0000256" key="7">
    <source>
        <dbReference type="SAM" id="Phobius"/>
    </source>
</evidence>
<sequence>MPSPIYTVCRLDSSFRLREVPVSSLPSTHQFYDRRDAMAQLLGKLYVLFDANCLYIGSIIIFMAAFALCGAVLKVHAEIVGRIIAGTHLNEHNQLGNQTGEAGDVRLGRGDLKIGACTTLVIGINFGGALYYWNSGQIIALFVVTGVLWFVLLLQQGLAIVTTKESPILPVYLCRQKEQLFLFDTCTTAGAVSYTSVYYITIYFPFTRGDRAMWSVYVADRILQTLLPRRQY</sequence>